<dbReference type="SUPFAM" id="SSF48371">
    <property type="entry name" value="ARM repeat"/>
    <property type="match status" value="1"/>
</dbReference>
<gene>
    <name evidence="2" type="ORF">MQH31_13020</name>
</gene>
<dbReference type="PANTHER" id="PTHR45947:SF3">
    <property type="entry name" value="SULFOQUINOVOSYL TRANSFERASE SQD2"/>
    <property type="match status" value="1"/>
</dbReference>
<proteinExistence type="predicted"/>
<keyword evidence="3" id="KW-1185">Reference proteome</keyword>
<organism evidence="2 3">
    <name type="scientific">Cryobacterium zhongshanensis</name>
    <dbReference type="NCBI Taxonomy" id="2928153"/>
    <lineage>
        <taxon>Bacteria</taxon>
        <taxon>Bacillati</taxon>
        <taxon>Actinomycetota</taxon>
        <taxon>Actinomycetes</taxon>
        <taxon>Micrococcales</taxon>
        <taxon>Microbacteriaceae</taxon>
        <taxon>Cryobacterium</taxon>
    </lineage>
</organism>
<evidence type="ECO:0000313" key="3">
    <source>
        <dbReference type="Proteomes" id="UP001165341"/>
    </source>
</evidence>
<dbReference type="Pfam" id="PF13692">
    <property type="entry name" value="Glyco_trans_1_4"/>
    <property type="match status" value="1"/>
</dbReference>
<dbReference type="EMBL" id="JALGAR010000003">
    <property type="protein sequence ID" value="MCI4658729.1"/>
    <property type="molecule type" value="Genomic_DNA"/>
</dbReference>
<keyword evidence="2" id="KW-0328">Glycosyltransferase</keyword>
<accession>A0AA41QXM5</accession>
<name>A0AA41QXM5_9MICO</name>
<keyword evidence="2" id="KW-0808">Transferase</keyword>
<dbReference type="Gene3D" id="3.40.50.2000">
    <property type="entry name" value="Glycogen Phosphorylase B"/>
    <property type="match status" value="2"/>
</dbReference>
<dbReference type="RefSeq" id="WP_243012390.1">
    <property type="nucleotide sequence ID" value="NZ_JALGAR010000003.1"/>
</dbReference>
<comment type="caution">
    <text evidence="2">The sequence shown here is derived from an EMBL/GenBank/DDBJ whole genome shotgun (WGS) entry which is preliminary data.</text>
</comment>
<dbReference type="SUPFAM" id="SSF53756">
    <property type="entry name" value="UDP-Glycosyltransferase/glycogen phosphorylase"/>
    <property type="match status" value="1"/>
</dbReference>
<dbReference type="InterPro" id="IPR050194">
    <property type="entry name" value="Glycosyltransferase_grp1"/>
</dbReference>
<dbReference type="PANTHER" id="PTHR45947">
    <property type="entry name" value="SULFOQUINOVOSYL TRANSFERASE SQD2"/>
    <property type="match status" value="1"/>
</dbReference>
<evidence type="ECO:0000313" key="2">
    <source>
        <dbReference type="EMBL" id="MCI4658729.1"/>
    </source>
</evidence>
<dbReference type="Gene3D" id="1.25.10.10">
    <property type="entry name" value="Leucine-rich Repeat Variant"/>
    <property type="match status" value="1"/>
</dbReference>
<dbReference type="InterPro" id="IPR011989">
    <property type="entry name" value="ARM-like"/>
</dbReference>
<evidence type="ECO:0000256" key="1">
    <source>
        <dbReference type="ARBA" id="ARBA00021292"/>
    </source>
</evidence>
<reference evidence="2" key="1">
    <citation type="submission" date="2022-03" db="EMBL/GenBank/DDBJ databases">
        <title>Cryobacterium sp. nov. strain ZS14-85, isolated from Antarctic soil.</title>
        <authorList>
            <person name="Li J."/>
            <person name="Niu G."/>
        </authorList>
    </citation>
    <scope>NUCLEOTIDE SEQUENCE</scope>
    <source>
        <strain evidence="2">ZS14-85</strain>
    </source>
</reference>
<dbReference type="InterPro" id="IPR016024">
    <property type="entry name" value="ARM-type_fold"/>
</dbReference>
<dbReference type="AlphaFoldDB" id="A0AA41QXM5"/>
<protein>
    <recommendedName>
        <fullName evidence="1">D-inositol 3-phosphate glycosyltransferase</fullName>
    </recommendedName>
</protein>
<dbReference type="Proteomes" id="UP001165341">
    <property type="component" value="Unassembled WGS sequence"/>
</dbReference>
<dbReference type="GO" id="GO:0016757">
    <property type="term" value="F:glycosyltransferase activity"/>
    <property type="evidence" value="ECO:0007669"/>
    <property type="project" value="UniProtKB-KW"/>
</dbReference>
<sequence>MGTQSTLDSLRAADSILATIMAADDLTVSASRDGGSRAVRLLAEAAVDPADQVTAIAAVHALAQVFDETADEVLVSLLGHEQLFLREHAAWAFGARLPRFDAVAPLLGMVIDGGFAGMIAQRTLEQWSAAVAAPVALAVEGALLGVSEPGARARLVETIGQISGRIPERTLFRVAVDPAEATEVRAAAIAAIGDRGLADAAPGSLSGAGAGIGTGIGSGLGSGDTGLRIVTGLAAGSGVLAEVARLAVIDLTVPSYPRAPWSSGTTVAQLFLHADIDGALTRVGSGDNGGIATLLVRLGDALVAGQVTGDAGSGAGEVGRVLTLSRGGFASALDCLPEVSSTLSGHAFATVPFLGEPVASADAWSRRIATQRGIRRVLRAAGPVDAIHLRMADVGTLAASTVARELDIPVVFTVAPDPHSLIRSLESAGALTRATFGTVDATEHFWFRVRLVQRLAADAAHTVLFPRPDLERDLRELVGIDVTQHPERHSIVAEGIDIAVIEASLVDARASDGTPEEADVAAAYAEPVSDAAAAPASTVPAQMSVEGAVALGQLDDLLATLPPERRALPLAITVGRLHRVKGMATLVEAWAADPALRAACNLLIVGGDLANPTPDEAGQLDRIHAAVPRGDAASAGLLLAGHRSNDTVARWLAATRLGRTGLAAANGVYVCASMKEEFGIALLEAMAAGLTVVAPNGGGPATYVEQGVTGFLVDTGNPAGLAGGVREALDLAAGPFGPEFAERAMAMVSDSFTIQAMATTLSGVYHDVAEAHERLRADAGTGFGQAFTGQGLSGQGFAGRGLASTWTLSAS</sequence>